<keyword evidence="5" id="KW-1185">Reference proteome</keyword>
<dbReference type="Proteomes" id="UP000053051">
    <property type="component" value="Unassembled WGS sequence"/>
</dbReference>
<reference evidence="5" key="2">
    <citation type="submission" date="2016-01" db="EMBL/GenBank/DDBJ databases">
        <title>Diatom-associated endosymboitic cyanobacterium lacks core nitrogen metabolism enzymes.</title>
        <authorList>
            <person name="Hilton J.A."/>
            <person name="Foster R.A."/>
            <person name="Tripp H.J."/>
            <person name="Carter B.J."/>
            <person name="Zehr J.P."/>
            <person name="Villareal T.A."/>
        </authorList>
    </citation>
    <scope>NUCLEOTIDE SEQUENCE [LARGE SCALE GENOMIC DNA]</scope>
    <source>
        <strain evidence="5">HH01</strain>
    </source>
</reference>
<evidence type="ECO:0000259" key="3">
    <source>
        <dbReference type="Pfam" id="PF05193"/>
    </source>
</evidence>
<dbReference type="InterPro" id="IPR011249">
    <property type="entry name" value="Metalloenz_LuxS/M16"/>
</dbReference>
<dbReference type="STRING" id="1165094.RINTHH_15060"/>
<dbReference type="AlphaFoldDB" id="M1X5W6"/>
<protein>
    <submittedName>
        <fullName evidence="4">Processing proteinase</fullName>
    </submittedName>
</protein>
<feature type="domain" description="Peptidase M16 N-terminal" evidence="2">
    <location>
        <begin position="71"/>
        <end position="192"/>
    </location>
</feature>
<keyword evidence="1" id="KW-1133">Transmembrane helix</keyword>
<sequence>MARKKIGFVTYYWRRLIYILIIASAFLLTNFKFSWASTEAKHYTDLTFPPLAEITLPKYERYVLNNGMVVYLMEDHKLPLVSGSMVIRTGYRLEPDDQVGLGSLVGNLMRTGGTKKHSAHQINQMLEQKAAAVEISIGETAGSASFSALREDLNMVFGLFSEIIHEPIFAQDKLDLAKTQERGQIARRNDSPDVIANREFKKLIYGQGSPYARTTEYATLDNIQRPDLVRFYQQYFQPNNIILGIVGDFDVAKMKSLIQDSFGEWETNTGIMAKSPTLPNVYQVTPNGVFFINQTQLTQSNILIGHLGGRFDSQDYPALDVLNGVLNGFGGRLFNEIRTRQGLAYSVYGIWSPRYDYPGIFIAGGQTRSDATVQFVRAVETEIKRIQDQTITPEELAFAKESTLNSFVFNFQDSEQTLARLMKYEYYNYPPDFLFRYRRAVEATTVADLQRVANKYLRPDNFVTLVVGNQQEIKPSLTELSAQVTPINITIPGSYKN</sequence>
<dbReference type="Pfam" id="PF05193">
    <property type="entry name" value="Peptidase_M16_C"/>
    <property type="match status" value="1"/>
</dbReference>
<dbReference type="InterPro" id="IPR050361">
    <property type="entry name" value="MPP/UQCRC_Complex"/>
</dbReference>
<gene>
    <name evidence="4" type="ORF">RINTHH_15060</name>
</gene>
<dbReference type="GO" id="GO:0046872">
    <property type="term" value="F:metal ion binding"/>
    <property type="evidence" value="ECO:0007669"/>
    <property type="project" value="InterPro"/>
</dbReference>
<evidence type="ECO:0000313" key="4">
    <source>
        <dbReference type="EMBL" id="CCH67661.1"/>
    </source>
</evidence>
<feature type="domain" description="Peptidase M16 C-terminal" evidence="3">
    <location>
        <begin position="222"/>
        <end position="401"/>
    </location>
</feature>
<dbReference type="InterPro" id="IPR011765">
    <property type="entry name" value="Pept_M16_N"/>
</dbReference>
<dbReference type="Gene3D" id="3.30.830.10">
    <property type="entry name" value="Metalloenzyme, LuxS/M16 peptidase-like"/>
    <property type="match status" value="2"/>
</dbReference>
<evidence type="ECO:0000259" key="2">
    <source>
        <dbReference type="Pfam" id="PF00675"/>
    </source>
</evidence>
<keyword evidence="1" id="KW-0812">Transmembrane</keyword>
<dbReference type="InterPro" id="IPR007863">
    <property type="entry name" value="Peptidase_M16_C"/>
</dbReference>
<feature type="transmembrane region" description="Helical" evidence="1">
    <location>
        <begin position="12"/>
        <end position="31"/>
    </location>
</feature>
<organism evidence="4 5">
    <name type="scientific">Richelia intracellularis HH01</name>
    <dbReference type="NCBI Taxonomy" id="1165094"/>
    <lineage>
        <taxon>Bacteria</taxon>
        <taxon>Bacillati</taxon>
        <taxon>Cyanobacteriota</taxon>
        <taxon>Cyanophyceae</taxon>
        <taxon>Nostocales</taxon>
        <taxon>Nostocaceae</taxon>
        <taxon>Richelia</taxon>
    </lineage>
</organism>
<dbReference type="SUPFAM" id="SSF63411">
    <property type="entry name" value="LuxS/MPP-like metallohydrolase"/>
    <property type="match status" value="2"/>
</dbReference>
<name>M1X5W6_9NOST</name>
<dbReference type="Pfam" id="PF00675">
    <property type="entry name" value="Peptidase_M16"/>
    <property type="match status" value="1"/>
</dbReference>
<evidence type="ECO:0000313" key="5">
    <source>
        <dbReference type="Proteomes" id="UP000053051"/>
    </source>
</evidence>
<comment type="caution">
    <text evidence="4">The sequence shown here is derived from an EMBL/GenBank/DDBJ whole genome shotgun (WGS) entry which is preliminary data.</text>
</comment>
<evidence type="ECO:0000256" key="1">
    <source>
        <dbReference type="SAM" id="Phobius"/>
    </source>
</evidence>
<dbReference type="PANTHER" id="PTHR11851">
    <property type="entry name" value="METALLOPROTEASE"/>
    <property type="match status" value="1"/>
</dbReference>
<accession>M1X5W6</accession>
<dbReference type="EMBL" id="CAIY01000052">
    <property type="protein sequence ID" value="CCH67661.1"/>
    <property type="molecule type" value="Genomic_DNA"/>
</dbReference>
<dbReference type="RefSeq" id="WP_008234501.1">
    <property type="nucleotide sequence ID" value="NZ_CAIY01000052.1"/>
</dbReference>
<proteinExistence type="predicted"/>
<reference evidence="4 5" key="1">
    <citation type="submission" date="2012-05" db="EMBL/GenBank/DDBJ databases">
        <authorList>
            <person name="Hilton J."/>
        </authorList>
    </citation>
    <scope>NUCLEOTIDE SEQUENCE [LARGE SCALE GENOMIC DNA]</scope>
    <source>
        <strain evidence="4 5">HH01</strain>
    </source>
</reference>
<dbReference type="PANTHER" id="PTHR11851:SF225">
    <property type="entry name" value="NON-PEPTIDASE HOMOLOG YMXG"/>
    <property type="match status" value="1"/>
</dbReference>
<keyword evidence="1" id="KW-0472">Membrane</keyword>